<reference evidence="10 13" key="2">
    <citation type="submission" date="2020-12" db="EMBL/GenBank/DDBJ databases">
        <title>FDA dAtabase for Regulatory Grade micrObial Sequences (FDA-ARGOS): Supporting development and validation of Infectious Disease Dx tests.</title>
        <authorList>
            <person name="Sproer C."/>
            <person name="Gronow S."/>
            <person name="Severitt S."/>
            <person name="Schroder I."/>
            <person name="Tallon L."/>
            <person name="Sadzewicz L."/>
            <person name="Zhao X."/>
            <person name="Boylan J."/>
            <person name="Ott S."/>
            <person name="Bowen H."/>
            <person name="Vavikolanu K."/>
            <person name="Mehta A."/>
            <person name="Aluvathingal J."/>
            <person name="Nadendla S."/>
            <person name="Lowell S."/>
            <person name="Myers T."/>
            <person name="Yan Y."/>
            <person name="Sichtig H."/>
        </authorList>
    </citation>
    <scope>NUCLEOTIDE SEQUENCE [LARGE SCALE GENOMIC DNA]</scope>
    <source>
        <strain evidence="10 13">FDAARGOS_907</strain>
    </source>
</reference>
<feature type="transmembrane region" description="Helical" evidence="8">
    <location>
        <begin position="335"/>
        <end position="358"/>
    </location>
</feature>
<dbReference type="RefSeq" id="WP_063200374.1">
    <property type="nucleotide sequence ID" value="NZ_CAMITG010000001.1"/>
</dbReference>
<feature type="transmembrane region" description="Helical" evidence="8">
    <location>
        <begin position="40"/>
        <end position="61"/>
    </location>
</feature>
<dbReference type="Pfam" id="PF00361">
    <property type="entry name" value="Proton_antipo_M"/>
    <property type="match status" value="1"/>
</dbReference>
<dbReference type="GO" id="GO:0008137">
    <property type="term" value="F:NADH dehydrogenase (ubiquinone) activity"/>
    <property type="evidence" value="ECO:0007669"/>
    <property type="project" value="InterPro"/>
</dbReference>
<evidence type="ECO:0000313" key="11">
    <source>
        <dbReference type="EMBL" id="SQI45181.1"/>
    </source>
</evidence>
<dbReference type="PRINTS" id="PR01437">
    <property type="entry name" value="NUOXDRDTASE4"/>
</dbReference>
<dbReference type="EC" id="1.-.-.-" evidence="11"/>
<evidence type="ECO:0000256" key="5">
    <source>
        <dbReference type="ARBA" id="ARBA00023002"/>
    </source>
</evidence>
<comment type="subcellular location">
    <subcellularLocation>
        <location evidence="1">Cell membrane</location>
        <topology evidence="1">Multi-pass membrane protein</topology>
    </subcellularLocation>
    <subcellularLocation>
        <location evidence="7">Membrane</location>
        <topology evidence="7">Multi-pass membrane protein</topology>
    </subcellularLocation>
</comment>
<feature type="transmembrane region" description="Helical" evidence="8">
    <location>
        <begin position="170"/>
        <end position="190"/>
    </location>
</feature>
<dbReference type="STRING" id="82996.ADP72_14600"/>
<evidence type="ECO:0000256" key="7">
    <source>
        <dbReference type="RuleBase" id="RU000320"/>
    </source>
</evidence>
<feature type="transmembrane region" description="Helical" evidence="8">
    <location>
        <begin position="379"/>
        <end position="397"/>
    </location>
</feature>
<accession>A0A2X4V296</accession>
<dbReference type="Proteomes" id="UP000248897">
    <property type="component" value="Chromosome 1"/>
</dbReference>
<evidence type="ECO:0000259" key="9">
    <source>
        <dbReference type="Pfam" id="PF00361"/>
    </source>
</evidence>
<dbReference type="InterPro" id="IPR052175">
    <property type="entry name" value="ComplexI-like_HydComp"/>
</dbReference>
<evidence type="ECO:0000256" key="3">
    <source>
        <dbReference type="ARBA" id="ARBA00022692"/>
    </source>
</evidence>
<proteinExistence type="predicted"/>
<sequence>MITDFLPDPLLLLTLSLSGSLLLAALCWLLAIWPRFCAGVCGIGTLLVSLAATAAALRWLFTTPHPARLPWLHYAVEISGLNALLLLVIALSNLFVGLYLCHWLTTLNDHNRTRQGSLMLLMPAALSAAVMADNALALVLLLELAALCGYFLIVRRQDAKSQQAGHSQFLLMRFGTLLLVAAFALIYSQTHSLQFSTMREIALPSALRSGAFLLALAGFGIYAGVMPLHGWVPQAHSSAPAPAASLFSCALMKVGLLGVIKIGMDLLGTPPLWWGLLVLLLAAGTAFFGGLYALMEHDLRRLLAYHTLENIGIILLGIGGAMVGLALQLPELTALALMGGLFHLCNHSLFKSALLLASGAVEQQTGLKDMEKMGGLARLMPWTCIALLVGLVSMAALPPLNGFASEWLIYQGLFQFSAASAFVGRLLGPLLAVALAITGALAVMCVSKVFGVVCLGAPRCEAAANARPATWPMMLSHLLPALLCLLCGIGAPWLIPLFARLAATLTPQAPLGAHLLVSPPLIAILLLAMPLLPLLIAAIYRGKRQARRTGGEAWACGYGHEASMVITATGFAQPLRVMFAPLYALRQTLQPAALQRWLHRAPLNAFCRGVAAIELEVLLVVALA</sequence>
<feature type="transmembrane region" description="Helical" evidence="8">
    <location>
        <begin position="478"/>
        <end position="499"/>
    </location>
</feature>
<dbReference type="Proteomes" id="UP000594967">
    <property type="component" value="Chromosome"/>
</dbReference>
<keyword evidence="6 8" id="KW-0472">Membrane</keyword>
<keyword evidence="2" id="KW-1003">Cell membrane</keyword>
<feature type="transmembrane region" description="Helical" evidence="8">
    <location>
        <begin position="272"/>
        <end position="295"/>
    </location>
</feature>
<evidence type="ECO:0000313" key="10">
    <source>
        <dbReference type="EMBL" id="QPS19117.1"/>
    </source>
</evidence>
<dbReference type="PANTHER" id="PTHR42682">
    <property type="entry name" value="HYDROGENASE-4 COMPONENT F"/>
    <property type="match status" value="1"/>
</dbReference>
<keyword evidence="5 11" id="KW-0560">Oxidoreductase</keyword>
<dbReference type="GO" id="GO:0016491">
    <property type="term" value="F:oxidoreductase activity"/>
    <property type="evidence" value="ECO:0007669"/>
    <property type="project" value="UniProtKB-KW"/>
</dbReference>
<dbReference type="EMBL" id="LS483469">
    <property type="protein sequence ID" value="SQI45181.1"/>
    <property type="molecule type" value="Genomic_DNA"/>
</dbReference>
<dbReference type="GO" id="GO:0005886">
    <property type="term" value="C:plasma membrane"/>
    <property type="evidence" value="ECO:0007669"/>
    <property type="project" value="UniProtKB-SubCell"/>
</dbReference>
<feature type="transmembrane region" description="Helical" evidence="8">
    <location>
        <begin position="81"/>
        <end position="104"/>
    </location>
</feature>
<feature type="transmembrane region" description="Helical" evidence="8">
    <location>
        <begin position="210"/>
        <end position="231"/>
    </location>
</feature>
<feature type="transmembrane region" description="Helical" evidence="8">
    <location>
        <begin position="430"/>
        <end position="457"/>
    </location>
</feature>
<feature type="domain" description="NADH:quinone oxidoreductase/Mrp antiporter transmembrane" evidence="9">
    <location>
        <begin position="132"/>
        <end position="419"/>
    </location>
</feature>
<dbReference type="GO" id="GO:0042773">
    <property type="term" value="P:ATP synthesis coupled electron transport"/>
    <property type="evidence" value="ECO:0007669"/>
    <property type="project" value="InterPro"/>
</dbReference>
<evidence type="ECO:0000256" key="8">
    <source>
        <dbReference type="SAM" id="Phobius"/>
    </source>
</evidence>
<evidence type="ECO:0000256" key="2">
    <source>
        <dbReference type="ARBA" id="ARBA00022475"/>
    </source>
</evidence>
<protein>
    <submittedName>
        <fullName evidence="11">Hydrogenase-4 component B</fullName>
        <ecNumber evidence="11">1.-.-.-</ecNumber>
    </submittedName>
    <submittedName>
        <fullName evidence="10">Proton-conducting membrane transporter</fullName>
    </submittedName>
</protein>
<keyword evidence="13" id="KW-1185">Reference proteome</keyword>
<evidence type="ECO:0000313" key="13">
    <source>
        <dbReference type="Proteomes" id="UP000594967"/>
    </source>
</evidence>
<feature type="transmembrane region" description="Helical" evidence="8">
    <location>
        <begin position="138"/>
        <end position="154"/>
    </location>
</feature>
<keyword evidence="4 8" id="KW-1133">Transmembrane helix</keyword>
<evidence type="ECO:0000256" key="6">
    <source>
        <dbReference type="ARBA" id="ARBA00023136"/>
    </source>
</evidence>
<feature type="transmembrane region" description="Helical" evidence="8">
    <location>
        <begin position="519"/>
        <end position="540"/>
    </location>
</feature>
<organism evidence="11 12">
    <name type="scientific">Serratia plymuthica</name>
    <dbReference type="NCBI Taxonomy" id="82996"/>
    <lineage>
        <taxon>Bacteria</taxon>
        <taxon>Pseudomonadati</taxon>
        <taxon>Pseudomonadota</taxon>
        <taxon>Gammaproteobacteria</taxon>
        <taxon>Enterobacterales</taxon>
        <taxon>Yersiniaceae</taxon>
        <taxon>Serratia</taxon>
    </lineage>
</organism>
<evidence type="ECO:0000313" key="12">
    <source>
        <dbReference type="Proteomes" id="UP000248897"/>
    </source>
</evidence>
<feature type="transmembrane region" description="Helical" evidence="8">
    <location>
        <begin position="12"/>
        <end position="33"/>
    </location>
</feature>
<dbReference type="AlphaFoldDB" id="A0A2X4V296"/>
<name>A0A2X4V296_SERPL</name>
<dbReference type="InterPro" id="IPR003918">
    <property type="entry name" value="NADH_UbQ_OxRdtase"/>
</dbReference>
<evidence type="ECO:0000256" key="1">
    <source>
        <dbReference type="ARBA" id="ARBA00004651"/>
    </source>
</evidence>
<keyword evidence="3 7" id="KW-0812">Transmembrane</keyword>
<feature type="transmembrane region" description="Helical" evidence="8">
    <location>
        <begin position="307"/>
        <end position="329"/>
    </location>
</feature>
<reference evidence="11 12" key="1">
    <citation type="submission" date="2018-06" db="EMBL/GenBank/DDBJ databases">
        <authorList>
            <consortium name="Pathogen Informatics"/>
            <person name="Doyle S."/>
        </authorList>
    </citation>
    <scope>NUCLEOTIDE SEQUENCE [LARGE SCALE GENOMIC DNA]</scope>
    <source>
        <strain evidence="11 12">NCTC12961</strain>
    </source>
</reference>
<evidence type="ECO:0000256" key="4">
    <source>
        <dbReference type="ARBA" id="ARBA00022989"/>
    </source>
</evidence>
<dbReference type="EMBL" id="CP065673">
    <property type="protein sequence ID" value="QPS19117.1"/>
    <property type="molecule type" value="Genomic_DNA"/>
</dbReference>
<gene>
    <name evidence="11" type="primary">hyfB</name>
    <name evidence="10" type="ORF">I6G64_16105</name>
    <name evidence="11" type="ORF">NCTC12961_05082</name>
</gene>
<dbReference type="InterPro" id="IPR001750">
    <property type="entry name" value="ND/Mrp_TM"/>
</dbReference>
<dbReference type="PANTHER" id="PTHR42682:SF3">
    <property type="entry name" value="FORMATE HYDROGENLYASE SUBUNIT 3-RELATED"/>
    <property type="match status" value="1"/>
</dbReference>